<evidence type="ECO:0000313" key="9">
    <source>
        <dbReference type="EMBL" id="OGF53003.1"/>
    </source>
</evidence>
<dbReference type="PIRSF" id="PIRSF002161">
    <property type="entry name" value="Ribosomal_L5"/>
    <property type="match status" value="1"/>
</dbReference>
<feature type="domain" description="Large ribosomal subunit protein uL5 C-terminal" evidence="8">
    <location>
        <begin position="83"/>
        <end position="174"/>
    </location>
</feature>
<dbReference type="Proteomes" id="UP000179157">
    <property type="component" value="Unassembled WGS sequence"/>
</dbReference>
<comment type="function">
    <text evidence="5">This is 1 of the proteins that bind and probably mediate the attachment of the 5S RNA into the large ribosomal subunit, where it forms part of the central protuberance. In the 70S ribosome it contacts protein S13 of the 30S subunit (bridge B1b), connecting the 2 subunits; this bridge is implicated in subunit movement. Contacts the P site tRNA; the 5S rRNA and some of its associated proteins might help stabilize positioning of ribosome-bound tRNAs.</text>
</comment>
<organism evidence="9 10">
    <name type="scientific">Fraserbacteria sp. (strain RBG_16_55_9)</name>
    <dbReference type="NCBI Taxonomy" id="1817864"/>
    <lineage>
        <taxon>Bacteria</taxon>
        <taxon>Candidatus Fraseribacteriota</taxon>
    </lineage>
</organism>
<dbReference type="Gene3D" id="3.30.1440.10">
    <property type="match status" value="1"/>
</dbReference>
<name>A0A1F5UPC0_FRAXR</name>
<dbReference type="InterPro" id="IPR020929">
    <property type="entry name" value="Ribosomal_uL5_CS"/>
</dbReference>
<keyword evidence="5" id="KW-0820">tRNA-binding</keyword>
<dbReference type="Pfam" id="PF00281">
    <property type="entry name" value="Ribosomal_L5"/>
    <property type="match status" value="1"/>
</dbReference>
<evidence type="ECO:0000256" key="6">
    <source>
        <dbReference type="RuleBase" id="RU003930"/>
    </source>
</evidence>
<proteinExistence type="inferred from homology"/>
<evidence type="ECO:0000256" key="1">
    <source>
        <dbReference type="ARBA" id="ARBA00008553"/>
    </source>
</evidence>
<dbReference type="InterPro" id="IPR031310">
    <property type="entry name" value="Ribosomal_uL5_N"/>
</dbReference>
<dbReference type="FunFam" id="3.30.1440.10:FF:000001">
    <property type="entry name" value="50S ribosomal protein L5"/>
    <property type="match status" value="1"/>
</dbReference>
<reference evidence="9 10" key="1">
    <citation type="journal article" date="2016" name="Nat. Commun.">
        <title>Thousands of microbial genomes shed light on interconnected biogeochemical processes in an aquifer system.</title>
        <authorList>
            <person name="Anantharaman K."/>
            <person name="Brown C.T."/>
            <person name="Hug L.A."/>
            <person name="Sharon I."/>
            <person name="Castelle C.J."/>
            <person name="Probst A.J."/>
            <person name="Thomas B.C."/>
            <person name="Singh A."/>
            <person name="Wilkins M.J."/>
            <person name="Karaoz U."/>
            <person name="Brodie E.L."/>
            <person name="Williams K.H."/>
            <person name="Hubbard S.S."/>
            <person name="Banfield J.F."/>
        </authorList>
    </citation>
    <scope>NUCLEOTIDE SEQUENCE [LARGE SCALE GENOMIC DNA]</scope>
    <source>
        <strain evidence="10">RBG_16_55_9</strain>
    </source>
</reference>
<evidence type="ECO:0000256" key="2">
    <source>
        <dbReference type="ARBA" id="ARBA00022980"/>
    </source>
</evidence>
<dbReference type="PROSITE" id="PS00358">
    <property type="entry name" value="RIBOSOMAL_L5"/>
    <property type="match status" value="1"/>
</dbReference>
<evidence type="ECO:0000256" key="5">
    <source>
        <dbReference type="HAMAP-Rule" id="MF_01333"/>
    </source>
</evidence>
<comment type="subunit">
    <text evidence="5">Part of the 50S ribosomal subunit; part of the 5S rRNA/L5/L18/L25 subcomplex. Contacts the 5S rRNA and the P site tRNA. Forms a bridge to the 30S subunit in the 70S ribosome.</text>
</comment>
<keyword evidence="3 5" id="KW-0687">Ribonucleoprotein</keyword>
<dbReference type="EMBL" id="MFGX01000122">
    <property type="protein sequence ID" value="OGF53003.1"/>
    <property type="molecule type" value="Genomic_DNA"/>
</dbReference>
<keyword evidence="2 5" id="KW-0689">Ribosomal protein</keyword>
<comment type="caution">
    <text evidence="9">The sequence shown here is derived from an EMBL/GenBank/DDBJ whole genome shotgun (WGS) entry which is preliminary data.</text>
</comment>
<dbReference type="InterPro" id="IPR002132">
    <property type="entry name" value="Ribosomal_uL5"/>
</dbReference>
<evidence type="ECO:0000259" key="7">
    <source>
        <dbReference type="Pfam" id="PF00281"/>
    </source>
</evidence>
<gene>
    <name evidence="5" type="primary">rplE</name>
    <name evidence="9" type="ORF">A2Z21_08555</name>
</gene>
<keyword evidence="5" id="KW-0699">rRNA-binding</keyword>
<protein>
    <recommendedName>
        <fullName evidence="4 5">Large ribosomal subunit protein uL5</fullName>
    </recommendedName>
</protein>
<evidence type="ECO:0000256" key="3">
    <source>
        <dbReference type="ARBA" id="ARBA00023274"/>
    </source>
</evidence>
<dbReference type="Pfam" id="PF00673">
    <property type="entry name" value="Ribosomal_L5_C"/>
    <property type="match status" value="1"/>
</dbReference>
<keyword evidence="5" id="KW-0694">RNA-binding</keyword>
<evidence type="ECO:0000256" key="4">
    <source>
        <dbReference type="ARBA" id="ARBA00035245"/>
    </source>
</evidence>
<dbReference type="STRING" id="1817864.A2Z21_08555"/>
<feature type="domain" description="Large ribosomal subunit protein uL5 N-terminal" evidence="7">
    <location>
        <begin position="23"/>
        <end position="77"/>
    </location>
</feature>
<dbReference type="SUPFAM" id="SSF55282">
    <property type="entry name" value="RL5-like"/>
    <property type="match status" value="1"/>
</dbReference>
<evidence type="ECO:0000313" key="10">
    <source>
        <dbReference type="Proteomes" id="UP000179157"/>
    </source>
</evidence>
<dbReference type="PANTHER" id="PTHR11994">
    <property type="entry name" value="60S RIBOSOMAL PROTEIN L11-RELATED"/>
    <property type="match status" value="1"/>
</dbReference>
<dbReference type="InterPro" id="IPR020930">
    <property type="entry name" value="Ribosomal_uL5_bac-type"/>
</dbReference>
<dbReference type="GO" id="GO:0005840">
    <property type="term" value="C:ribosome"/>
    <property type="evidence" value="ECO:0007669"/>
    <property type="project" value="UniProtKB-KW"/>
</dbReference>
<dbReference type="GO" id="GO:0006412">
    <property type="term" value="P:translation"/>
    <property type="evidence" value="ECO:0007669"/>
    <property type="project" value="UniProtKB-UniRule"/>
</dbReference>
<comment type="similarity">
    <text evidence="1 5 6">Belongs to the universal ribosomal protein uL5 family.</text>
</comment>
<dbReference type="GO" id="GO:0000049">
    <property type="term" value="F:tRNA binding"/>
    <property type="evidence" value="ECO:0007669"/>
    <property type="project" value="UniProtKB-UniRule"/>
</dbReference>
<sequence>MLKERYHSEVIPKLMQELGYKSIMQVPRIEKVALNMGIKEAHDDPKVLESCMKDLAKIVGQRPVVTKAKRSISDFGVTQGDAVGCKVTLRGLRAYVFLEKLFNVVLPSVRDFRGLSADAFDGRGNYSMGLDEQLVFPEIHYDDIVKVQGMNITIATTARTDREAYYLLKELGCPLQD</sequence>
<dbReference type="InterPro" id="IPR022803">
    <property type="entry name" value="Ribosomal_uL5_dom_sf"/>
</dbReference>
<dbReference type="HAMAP" id="MF_01333_B">
    <property type="entry name" value="Ribosomal_uL5_B"/>
    <property type="match status" value="1"/>
</dbReference>
<dbReference type="AlphaFoldDB" id="A0A1F5UPC0"/>
<dbReference type="InterPro" id="IPR031309">
    <property type="entry name" value="Ribosomal_uL5_C"/>
</dbReference>
<dbReference type="GO" id="GO:0019843">
    <property type="term" value="F:rRNA binding"/>
    <property type="evidence" value="ECO:0007669"/>
    <property type="project" value="UniProtKB-UniRule"/>
</dbReference>
<dbReference type="NCBIfam" id="NF000585">
    <property type="entry name" value="PRK00010.1"/>
    <property type="match status" value="1"/>
</dbReference>
<dbReference type="GO" id="GO:1990904">
    <property type="term" value="C:ribonucleoprotein complex"/>
    <property type="evidence" value="ECO:0007669"/>
    <property type="project" value="UniProtKB-KW"/>
</dbReference>
<evidence type="ECO:0000259" key="8">
    <source>
        <dbReference type="Pfam" id="PF00673"/>
    </source>
</evidence>
<accession>A0A1F5UPC0</accession>
<dbReference type="GO" id="GO:0003735">
    <property type="term" value="F:structural constituent of ribosome"/>
    <property type="evidence" value="ECO:0007669"/>
    <property type="project" value="InterPro"/>
</dbReference>